<proteinExistence type="predicted"/>
<dbReference type="AlphaFoldDB" id="A0A9W9D9G4"/>
<dbReference type="EMBL" id="JAPEVA010000025">
    <property type="protein sequence ID" value="KAJ4406740.1"/>
    <property type="molecule type" value="Genomic_DNA"/>
</dbReference>
<dbReference type="PANTHER" id="PTHR10696">
    <property type="entry name" value="GAMMA-BUTYROBETAINE HYDROXYLASE-RELATED"/>
    <property type="match status" value="1"/>
</dbReference>
<dbReference type="InterPro" id="IPR050411">
    <property type="entry name" value="AlphaKG_dependent_hydroxylases"/>
</dbReference>
<reference evidence="3" key="1">
    <citation type="submission" date="2022-10" db="EMBL/GenBank/DDBJ databases">
        <title>Tapping the CABI collections for fungal endophytes: first genome assemblies for Collariella, Neodidymelliopsis, Ascochyta clinopodiicola, Didymella pomorum, Didymosphaeria variabile, Neocosmospora piperis and Neocucurbitaria cava.</title>
        <authorList>
            <person name="Hill R."/>
        </authorList>
    </citation>
    <scope>NUCLEOTIDE SEQUENCE</scope>
    <source>
        <strain evidence="3">IMI 355091</strain>
    </source>
</reference>
<dbReference type="InterPro" id="IPR042098">
    <property type="entry name" value="TauD-like_sf"/>
</dbReference>
<evidence type="ECO:0000256" key="1">
    <source>
        <dbReference type="ARBA" id="ARBA00023002"/>
    </source>
</evidence>
<name>A0A9W9D9G4_9PLEO</name>
<evidence type="ECO:0000313" key="3">
    <source>
        <dbReference type="EMBL" id="KAJ4406740.1"/>
    </source>
</evidence>
<feature type="domain" description="TauD/TfdA-like" evidence="2">
    <location>
        <begin position="37"/>
        <end position="292"/>
    </location>
</feature>
<dbReference type="Gene3D" id="3.60.130.10">
    <property type="entry name" value="Clavaminate synthase-like"/>
    <property type="match status" value="1"/>
</dbReference>
<dbReference type="InterPro" id="IPR003819">
    <property type="entry name" value="TauD/TfdA-like"/>
</dbReference>
<keyword evidence="4" id="KW-1185">Reference proteome</keyword>
<keyword evidence="1" id="KW-0560">Oxidoreductase</keyword>
<protein>
    <recommendedName>
        <fullName evidence="2">TauD/TfdA-like domain-containing protein</fullName>
    </recommendedName>
</protein>
<dbReference type="PANTHER" id="PTHR10696:SF54">
    <property type="entry name" value="FAMILY OXIDOREDUCTASE, PUTATIVE (AFU_ORTHOLOGUE AFUA_4G13850)-RELATED"/>
    <property type="match status" value="1"/>
</dbReference>
<evidence type="ECO:0000259" key="2">
    <source>
        <dbReference type="Pfam" id="PF02668"/>
    </source>
</evidence>
<sequence length="355" mass="39623">MVMKHDQWIVVMSEDDRFQIMKALKHFKEMELEPGALNTETFPLPADLSVRLRNISNDCYKGRGFAILRGLPGDSSTKEDKILLCGGVSSHVAPERGFQDKARTTVTCHIISEDSRPGAREHNLKPAFTNGRLAFHTDLGDILALYSIAIADSGGETVIASSSQIYNELARTRPDLLEELKKPWVFYQSQDYDTDGTPLIINAVDDNLVFQFSRLPITGFRSNIMNQSIPLPSAGRLEAMNVIEDLAWKNGLPLPCQPGDVAFINNLCMLHARTAFDFDEDGNALLSNRHLVKLMLRDPELAWGMPQSLKWLPERIYGPNQIDGTRTEEWQLNVEIGDSLPDGHVWAGTGNYANG</sequence>
<dbReference type="SUPFAM" id="SSF51197">
    <property type="entry name" value="Clavaminate synthase-like"/>
    <property type="match status" value="1"/>
</dbReference>
<gene>
    <name evidence="3" type="ORF">N0V91_004430</name>
</gene>
<dbReference type="OrthoDB" id="272271at2759"/>
<comment type="caution">
    <text evidence="3">The sequence shown here is derived from an EMBL/GenBank/DDBJ whole genome shotgun (WGS) entry which is preliminary data.</text>
</comment>
<accession>A0A9W9D9G4</accession>
<evidence type="ECO:0000313" key="4">
    <source>
        <dbReference type="Proteomes" id="UP001140510"/>
    </source>
</evidence>
<dbReference type="GO" id="GO:0016491">
    <property type="term" value="F:oxidoreductase activity"/>
    <property type="evidence" value="ECO:0007669"/>
    <property type="project" value="UniProtKB-KW"/>
</dbReference>
<dbReference type="Pfam" id="PF02668">
    <property type="entry name" value="TauD"/>
    <property type="match status" value="1"/>
</dbReference>
<organism evidence="3 4">
    <name type="scientific">Didymella pomorum</name>
    <dbReference type="NCBI Taxonomy" id="749634"/>
    <lineage>
        <taxon>Eukaryota</taxon>
        <taxon>Fungi</taxon>
        <taxon>Dikarya</taxon>
        <taxon>Ascomycota</taxon>
        <taxon>Pezizomycotina</taxon>
        <taxon>Dothideomycetes</taxon>
        <taxon>Pleosporomycetidae</taxon>
        <taxon>Pleosporales</taxon>
        <taxon>Pleosporineae</taxon>
        <taxon>Didymellaceae</taxon>
        <taxon>Didymella</taxon>
    </lineage>
</organism>
<dbReference type="Proteomes" id="UP001140510">
    <property type="component" value="Unassembled WGS sequence"/>
</dbReference>